<feature type="domain" description="ABC transmembrane type-1" evidence="10">
    <location>
        <begin position="80"/>
        <end position="290"/>
    </location>
</feature>
<accession>A0A179CNR8</accession>
<keyword evidence="5 8" id="KW-0812">Transmembrane</keyword>
<dbReference type="RefSeq" id="WP_064207532.1">
    <property type="nucleotide sequence ID" value="NZ_LVKC01000006.1"/>
</dbReference>
<dbReference type="InterPro" id="IPR035906">
    <property type="entry name" value="MetI-like_sf"/>
</dbReference>
<evidence type="ECO:0000259" key="10">
    <source>
        <dbReference type="PROSITE" id="PS50928"/>
    </source>
</evidence>
<reference evidence="12" key="1">
    <citation type="submission" date="2016-03" db="EMBL/GenBank/DDBJ databases">
        <authorList>
            <person name="Johnson T.J."/>
            <person name="Youmans B."/>
            <person name="Case K."/>
            <person name="Noll S."/>
        </authorList>
    </citation>
    <scope>NUCLEOTIDE SEQUENCE [LARGE SCALE GENOMIC DNA]</scope>
    <source>
        <strain evidence="12">UMNLAv8</strain>
    </source>
</reference>
<dbReference type="CDD" id="cd06261">
    <property type="entry name" value="TM_PBP2"/>
    <property type="match status" value="1"/>
</dbReference>
<comment type="function">
    <text evidence="9">Part of the binding-protein-dependent transport system for phosphate; probably responsible for the translocation of the substrate across the membrane.</text>
</comment>
<keyword evidence="3 8" id="KW-0813">Transport</keyword>
<feature type="transmembrane region" description="Helical" evidence="8">
    <location>
        <begin position="21"/>
        <end position="44"/>
    </location>
</feature>
<feature type="transmembrane region" description="Helical" evidence="8">
    <location>
        <begin position="76"/>
        <end position="104"/>
    </location>
</feature>
<dbReference type="GO" id="GO:0005315">
    <property type="term" value="F:phosphate transmembrane transporter activity"/>
    <property type="evidence" value="ECO:0007669"/>
    <property type="project" value="InterPro"/>
</dbReference>
<dbReference type="NCBIfam" id="TIGR02138">
    <property type="entry name" value="phosphate_pstC"/>
    <property type="match status" value="1"/>
</dbReference>
<dbReference type="GO" id="GO:0005886">
    <property type="term" value="C:plasma membrane"/>
    <property type="evidence" value="ECO:0007669"/>
    <property type="project" value="UniProtKB-SubCell"/>
</dbReference>
<dbReference type="OrthoDB" id="9785113at2"/>
<keyword evidence="4 9" id="KW-1003">Cell membrane</keyword>
<feature type="transmembrane region" description="Helical" evidence="8">
    <location>
        <begin position="271"/>
        <end position="290"/>
    </location>
</feature>
<dbReference type="InterPro" id="IPR011864">
    <property type="entry name" value="Phosphate_PstC"/>
</dbReference>
<comment type="subcellular location">
    <subcellularLocation>
        <location evidence="1 8">Cell membrane</location>
        <topology evidence="1 8">Multi-pass membrane protein</topology>
    </subcellularLocation>
</comment>
<dbReference type="Gene3D" id="1.10.3720.10">
    <property type="entry name" value="MetI-like"/>
    <property type="match status" value="1"/>
</dbReference>
<protein>
    <recommendedName>
        <fullName evidence="9">Phosphate transport system permease protein</fullName>
    </recommendedName>
</protein>
<evidence type="ECO:0000256" key="5">
    <source>
        <dbReference type="ARBA" id="ARBA00022692"/>
    </source>
</evidence>
<evidence type="ECO:0000313" key="11">
    <source>
        <dbReference type="EMBL" id="OAQ07684.1"/>
    </source>
</evidence>
<proteinExistence type="inferred from homology"/>
<dbReference type="InterPro" id="IPR000515">
    <property type="entry name" value="MetI-like"/>
</dbReference>
<evidence type="ECO:0000256" key="7">
    <source>
        <dbReference type="ARBA" id="ARBA00023136"/>
    </source>
</evidence>
<organism evidence="11 12">
    <name type="scientific">Ligilactobacillus aviarius</name>
    <dbReference type="NCBI Taxonomy" id="1606"/>
    <lineage>
        <taxon>Bacteria</taxon>
        <taxon>Bacillati</taxon>
        <taxon>Bacillota</taxon>
        <taxon>Bacilli</taxon>
        <taxon>Lactobacillales</taxon>
        <taxon>Lactobacillaceae</taxon>
        <taxon>Ligilactobacillus</taxon>
    </lineage>
</organism>
<evidence type="ECO:0000256" key="6">
    <source>
        <dbReference type="ARBA" id="ARBA00022989"/>
    </source>
</evidence>
<feature type="transmembrane region" description="Helical" evidence="8">
    <location>
        <begin position="203"/>
        <end position="224"/>
    </location>
</feature>
<evidence type="ECO:0000256" key="4">
    <source>
        <dbReference type="ARBA" id="ARBA00022475"/>
    </source>
</evidence>
<comment type="similarity">
    <text evidence="2 9">Belongs to the binding-protein-dependent transport system permease family. CysTW subfamily.</text>
</comment>
<evidence type="ECO:0000256" key="1">
    <source>
        <dbReference type="ARBA" id="ARBA00004651"/>
    </source>
</evidence>
<evidence type="ECO:0000256" key="2">
    <source>
        <dbReference type="ARBA" id="ARBA00007069"/>
    </source>
</evidence>
<comment type="caution">
    <text evidence="11">The sequence shown here is derived from an EMBL/GenBank/DDBJ whole genome shotgun (WGS) entry which is preliminary data.</text>
</comment>
<keyword evidence="9" id="KW-0592">Phosphate transport</keyword>
<dbReference type="GO" id="GO:0006817">
    <property type="term" value="P:phosphate ion transport"/>
    <property type="evidence" value="ECO:0007669"/>
    <property type="project" value="UniProtKB-KW"/>
</dbReference>
<dbReference type="PANTHER" id="PTHR30425">
    <property type="entry name" value="PHOSPHATE TRANSPORT SYSTEM PERMEASE PROTEIN PST"/>
    <property type="match status" value="1"/>
</dbReference>
<keyword evidence="7 8" id="KW-0472">Membrane</keyword>
<feature type="transmembrane region" description="Helical" evidence="8">
    <location>
        <begin position="116"/>
        <end position="135"/>
    </location>
</feature>
<evidence type="ECO:0000256" key="9">
    <source>
        <dbReference type="RuleBase" id="RU363054"/>
    </source>
</evidence>
<name>A0A179CNR8_9LACO</name>
<feature type="transmembrane region" description="Helical" evidence="8">
    <location>
        <begin position="147"/>
        <end position="171"/>
    </location>
</feature>
<dbReference type="Pfam" id="PF00528">
    <property type="entry name" value="BPD_transp_1"/>
    <property type="match status" value="1"/>
</dbReference>
<evidence type="ECO:0000256" key="3">
    <source>
        <dbReference type="ARBA" id="ARBA00022448"/>
    </source>
</evidence>
<dbReference type="Proteomes" id="UP000078520">
    <property type="component" value="Unassembled WGS sequence"/>
</dbReference>
<dbReference type="AlphaFoldDB" id="A0A179CNR8"/>
<sequence length="300" mass="32164">MDDIKQKLLSKSKQTTEDRRGKILCYACLSLIIVLIVSILYFIINRGTATFTQDHLSLTQFLTGKQWNPGHHQVGALPMIVTSFLVTILAAILATPFAIGVAIFMTEYAPRKGTKALRAVIELLVGIPSVVYGYIGLMVVVPLVRKLIGGTGFGILAGTLVLFVMILPTVISLTADSLKAIPVSYRQAALALGATKWQSIYKIVLRAALPGILTAIIFGMTRAFGEALAVQMVIGNAVLMPKGLGTPTATLTSQLTSQMGNTVLGTVSNNALWSLALVLLLMSLVFNLLIRVITRKGAIK</sequence>
<gene>
    <name evidence="11" type="ORF">A3O14_05770</name>
</gene>
<dbReference type="SUPFAM" id="SSF161098">
    <property type="entry name" value="MetI-like"/>
    <property type="match status" value="1"/>
</dbReference>
<keyword evidence="6 8" id="KW-1133">Transmembrane helix</keyword>
<evidence type="ECO:0000256" key="8">
    <source>
        <dbReference type="RuleBase" id="RU363032"/>
    </source>
</evidence>
<dbReference type="PROSITE" id="PS50928">
    <property type="entry name" value="ABC_TM1"/>
    <property type="match status" value="1"/>
</dbReference>
<dbReference type="EMBL" id="LVKI01000026">
    <property type="protein sequence ID" value="OAQ07684.1"/>
    <property type="molecule type" value="Genomic_DNA"/>
</dbReference>
<evidence type="ECO:0000313" key="12">
    <source>
        <dbReference type="Proteomes" id="UP000078520"/>
    </source>
</evidence>
<dbReference type="InterPro" id="IPR051124">
    <property type="entry name" value="Phosphate_Transport_Permease"/>
</dbReference>
<dbReference type="PANTHER" id="PTHR30425:SF2">
    <property type="entry name" value="ABC TRANSPORTER PERMEASE PROTEIN YQGH-RELATED"/>
    <property type="match status" value="1"/>
</dbReference>